<proteinExistence type="predicted"/>
<evidence type="ECO:0008006" key="4">
    <source>
        <dbReference type="Google" id="ProtNLM"/>
    </source>
</evidence>
<evidence type="ECO:0000313" key="3">
    <source>
        <dbReference type="Proteomes" id="UP000596742"/>
    </source>
</evidence>
<protein>
    <recommendedName>
        <fullName evidence="4">RRM domain-containing protein</fullName>
    </recommendedName>
</protein>
<keyword evidence="3" id="KW-1185">Reference proteome</keyword>
<evidence type="ECO:0000256" key="1">
    <source>
        <dbReference type="SAM" id="MobiDB-lite"/>
    </source>
</evidence>
<dbReference type="EMBL" id="UYJE01001237">
    <property type="protein sequence ID" value="VDI00505.1"/>
    <property type="molecule type" value="Genomic_DNA"/>
</dbReference>
<feature type="region of interest" description="Disordered" evidence="1">
    <location>
        <begin position="1"/>
        <end position="59"/>
    </location>
</feature>
<accession>A0A8B6C5P2</accession>
<dbReference type="AlphaFoldDB" id="A0A8B6C5P2"/>
<gene>
    <name evidence="2" type="ORF">MGAL_10B012912</name>
</gene>
<reference evidence="2" key="1">
    <citation type="submission" date="2018-11" db="EMBL/GenBank/DDBJ databases">
        <authorList>
            <person name="Alioto T."/>
            <person name="Alioto T."/>
        </authorList>
    </citation>
    <scope>NUCLEOTIDE SEQUENCE</scope>
</reference>
<comment type="caution">
    <text evidence="2">The sequence shown here is derived from an EMBL/GenBank/DDBJ whole genome shotgun (WGS) entry which is preliminary data.</text>
</comment>
<feature type="compositionally biased region" description="Polar residues" evidence="1">
    <location>
        <begin position="7"/>
        <end position="31"/>
    </location>
</feature>
<name>A0A8B6C5P2_MYTGA</name>
<sequence length="298" mass="33859">MDKIDNNKVNTIQTDLTHTNSCSANTQSPGAPTTRKRPNPESDMFDTSENKKLKSVDSGNGLNMQIPKMGESELFLFSAIQNLATNITLSFNMLNEKMSQLESNLEEKISTKIQAALETKVKAEVDLLKQDIRGDMEVMNAKIDTVQKTYDTMMKTKEAEKTPPNSTNAKNKLVIKNLDFDAQEEENNQVTINKVQSLFKDGLGIPDVKIKSAERKMGKGNSCGIILVEIDNDFDQKKNIFSNKRQLKNTNTYKNVYINNDLPIETRIHQSNMRTLLKEVGKEREMFFIGNKLVHRRY</sequence>
<evidence type="ECO:0000313" key="2">
    <source>
        <dbReference type="EMBL" id="VDI00505.1"/>
    </source>
</evidence>
<dbReference type="OrthoDB" id="6629108at2759"/>
<organism evidence="2 3">
    <name type="scientific">Mytilus galloprovincialis</name>
    <name type="common">Mediterranean mussel</name>
    <dbReference type="NCBI Taxonomy" id="29158"/>
    <lineage>
        <taxon>Eukaryota</taxon>
        <taxon>Metazoa</taxon>
        <taxon>Spiralia</taxon>
        <taxon>Lophotrochozoa</taxon>
        <taxon>Mollusca</taxon>
        <taxon>Bivalvia</taxon>
        <taxon>Autobranchia</taxon>
        <taxon>Pteriomorphia</taxon>
        <taxon>Mytilida</taxon>
        <taxon>Mytiloidea</taxon>
        <taxon>Mytilidae</taxon>
        <taxon>Mytilinae</taxon>
        <taxon>Mytilus</taxon>
    </lineage>
</organism>
<dbReference type="Proteomes" id="UP000596742">
    <property type="component" value="Unassembled WGS sequence"/>
</dbReference>